<evidence type="ECO:0000256" key="1">
    <source>
        <dbReference type="ARBA" id="ARBA00007435"/>
    </source>
</evidence>
<name>A0A1F7J538_9BACT</name>
<dbReference type="EMBL" id="MGAQ01000012">
    <property type="protein sequence ID" value="OGK50732.1"/>
    <property type="molecule type" value="Genomic_DNA"/>
</dbReference>
<dbReference type="PANTHER" id="PTHR34477">
    <property type="entry name" value="UPF0213 PROTEIN YHBQ"/>
    <property type="match status" value="1"/>
</dbReference>
<dbReference type="SUPFAM" id="SSF82771">
    <property type="entry name" value="GIY-YIG endonuclease"/>
    <property type="match status" value="1"/>
</dbReference>
<dbReference type="InterPro" id="IPR000305">
    <property type="entry name" value="GIY-YIG_endonuc"/>
</dbReference>
<dbReference type="Gene3D" id="3.40.1440.10">
    <property type="entry name" value="GIY-YIG endonuclease"/>
    <property type="match status" value="1"/>
</dbReference>
<dbReference type="AlphaFoldDB" id="A0A1F7J538"/>
<dbReference type="Proteomes" id="UP000178558">
    <property type="component" value="Unassembled WGS sequence"/>
</dbReference>
<sequence length="80" mass="9553">MYYVYIIQSYKNNHYYTGHTKNLKQRVIEHNSNNTKSLRNKGPFHLIYVEKADSLIKAIKREKQIKSYKGGKAFKKLMDK</sequence>
<proteinExistence type="inferred from homology"/>
<protein>
    <recommendedName>
        <fullName evidence="2">GIY-YIG domain-containing protein</fullName>
    </recommendedName>
</protein>
<evidence type="ECO:0000313" key="3">
    <source>
        <dbReference type="EMBL" id="OGK50732.1"/>
    </source>
</evidence>
<dbReference type="InterPro" id="IPR050190">
    <property type="entry name" value="UPF0213_domain"/>
</dbReference>
<evidence type="ECO:0000259" key="2">
    <source>
        <dbReference type="PROSITE" id="PS50164"/>
    </source>
</evidence>
<reference evidence="3 4" key="1">
    <citation type="journal article" date="2016" name="Nat. Commun.">
        <title>Thousands of microbial genomes shed light on interconnected biogeochemical processes in an aquifer system.</title>
        <authorList>
            <person name="Anantharaman K."/>
            <person name="Brown C.T."/>
            <person name="Hug L.A."/>
            <person name="Sharon I."/>
            <person name="Castelle C.J."/>
            <person name="Probst A.J."/>
            <person name="Thomas B.C."/>
            <person name="Singh A."/>
            <person name="Wilkins M.J."/>
            <person name="Karaoz U."/>
            <person name="Brodie E.L."/>
            <person name="Williams K.H."/>
            <person name="Hubbard S.S."/>
            <person name="Banfield J.F."/>
        </authorList>
    </citation>
    <scope>NUCLEOTIDE SEQUENCE [LARGE SCALE GENOMIC DNA]</scope>
</reference>
<comment type="similarity">
    <text evidence="1">Belongs to the UPF0213 family.</text>
</comment>
<feature type="domain" description="GIY-YIG" evidence="2">
    <location>
        <begin position="1"/>
        <end position="77"/>
    </location>
</feature>
<evidence type="ECO:0000313" key="4">
    <source>
        <dbReference type="Proteomes" id="UP000178558"/>
    </source>
</evidence>
<accession>A0A1F7J538</accession>
<gene>
    <name evidence="3" type="ORF">A3B50_04505</name>
</gene>
<dbReference type="PROSITE" id="PS50164">
    <property type="entry name" value="GIY_YIG"/>
    <property type="match status" value="1"/>
</dbReference>
<comment type="caution">
    <text evidence="3">The sequence shown here is derived from an EMBL/GenBank/DDBJ whole genome shotgun (WGS) entry which is preliminary data.</text>
</comment>
<dbReference type="Pfam" id="PF01541">
    <property type="entry name" value="GIY-YIG"/>
    <property type="match status" value="1"/>
</dbReference>
<dbReference type="InterPro" id="IPR035901">
    <property type="entry name" value="GIY-YIG_endonuc_sf"/>
</dbReference>
<organism evidence="3 4">
    <name type="scientific">Candidatus Roizmanbacteria bacterium RIFCSPLOWO2_01_FULL_40_42</name>
    <dbReference type="NCBI Taxonomy" id="1802066"/>
    <lineage>
        <taxon>Bacteria</taxon>
        <taxon>Candidatus Roizmaniibacteriota</taxon>
    </lineage>
</organism>
<dbReference type="PANTHER" id="PTHR34477:SF1">
    <property type="entry name" value="UPF0213 PROTEIN YHBQ"/>
    <property type="match status" value="1"/>
</dbReference>